<proteinExistence type="predicted"/>
<dbReference type="OrthoDB" id="75807at2759"/>
<sequence>MEQENNRYYLKFLAKQDGGPSPLIDLTFSEMLTFLAVIRSLFDIINDNFAKFYKPSKHLAVGKIIVLFKGRVLFKQYIPKKHKRFCIKIYKNL</sequence>
<comment type="caution">
    <text evidence="2">The sequence shown here is derived from an EMBL/GenBank/DDBJ whole genome shotgun (WGS) entry which is preliminary data.</text>
</comment>
<evidence type="ECO:0000313" key="2">
    <source>
        <dbReference type="EMBL" id="KAG8239586.1"/>
    </source>
</evidence>
<feature type="domain" description="PiggyBac transposable element-derived protein" evidence="1">
    <location>
        <begin position="35"/>
        <end position="90"/>
    </location>
</feature>
<dbReference type="InterPro" id="IPR029526">
    <property type="entry name" value="PGBD"/>
</dbReference>
<dbReference type="AlphaFoldDB" id="A0A8K0PA32"/>
<name>A0A8K0PA32_LADFU</name>
<gene>
    <name evidence="2" type="ORF">J437_LFUL019017</name>
</gene>
<reference evidence="2" key="2">
    <citation type="submission" date="2017-10" db="EMBL/GenBank/DDBJ databases">
        <title>Ladona fulva Genome sequencing and assembly.</title>
        <authorList>
            <person name="Murali S."/>
            <person name="Richards S."/>
            <person name="Bandaranaike D."/>
            <person name="Bellair M."/>
            <person name="Blankenburg K."/>
            <person name="Chao H."/>
            <person name="Dinh H."/>
            <person name="Doddapaneni H."/>
            <person name="Dugan-Rocha S."/>
            <person name="Elkadiri S."/>
            <person name="Gnanaolivu R."/>
            <person name="Hernandez B."/>
            <person name="Skinner E."/>
            <person name="Javaid M."/>
            <person name="Lee S."/>
            <person name="Li M."/>
            <person name="Ming W."/>
            <person name="Munidasa M."/>
            <person name="Muniz J."/>
            <person name="Nguyen L."/>
            <person name="Hughes D."/>
            <person name="Osuji N."/>
            <person name="Pu L.-L."/>
            <person name="Puazo M."/>
            <person name="Qu C."/>
            <person name="Quiroz J."/>
            <person name="Raj R."/>
            <person name="Weissenberger G."/>
            <person name="Xin Y."/>
            <person name="Zou X."/>
            <person name="Han Y."/>
            <person name="Worley K."/>
            <person name="Muzny D."/>
            <person name="Gibbs R."/>
        </authorList>
    </citation>
    <scope>NUCLEOTIDE SEQUENCE</scope>
    <source>
        <strain evidence="2">Sampled in the wild</strain>
    </source>
</reference>
<protein>
    <recommendedName>
        <fullName evidence="1">PiggyBac transposable element-derived protein domain-containing protein</fullName>
    </recommendedName>
</protein>
<evidence type="ECO:0000259" key="1">
    <source>
        <dbReference type="Pfam" id="PF13843"/>
    </source>
</evidence>
<reference evidence="2" key="1">
    <citation type="submission" date="2013-04" db="EMBL/GenBank/DDBJ databases">
        <authorList>
            <person name="Qu J."/>
            <person name="Murali S.C."/>
            <person name="Bandaranaike D."/>
            <person name="Bellair M."/>
            <person name="Blankenburg K."/>
            <person name="Chao H."/>
            <person name="Dinh H."/>
            <person name="Doddapaneni H."/>
            <person name="Downs B."/>
            <person name="Dugan-Rocha S."/>
            <person name="Elkadiri S."/>
            <person name="Gnanaolivu R.D."/>
            <person name="Hernandez B."/>
            <person name="Javaid M."/>
            <person name="Jayaseelan J.C."/>
            <person name="Lee S."/>
            <person name="Li M."/>
            <person name="Ming W."/>
            <person name="Munidasa M."/>
            <person name="Muniz J."/>
            <person name="Nguyen L."/>
            <person name="Ongeri F."/>
            <person name="Osuji N."/>
            <person name="Pu L.-L."/>
            <person name="Puazo M."/>
            <person name="Qu C."/>
            <person name="Quiroz J."/>
            <person name="Raj R."/>
            <person name="Weissenberger G."/>
            <person name="Xin Y."/>
            <person name="Zou X."/>
            <person name="Han Y."/>
            <person name="Richards S."/>
            <person name="Worley K."/>
            <person name="Muzny D."/>
            <person name="Gibbs R."/>
        </authorList>
    </citation>
    <scope>NUCLEOTIDE SEQUENCE</scope>
    <source>
        <strain evidence="2">Sampled in the wild</strain>
    </source>
</reference>
<organism evidence="2 3">
    <name type="scientific">Ladona fulva</name>
    <name type="common">Scarce chaser dragonfly</name>
    <name type="synonym">Libellula fulva</name>
    <dbReference type="NCBI Taxonomy" id="123851"/>
    <lineage>
        <taxon>Eukaryota</taxon>
        <taxon>Metazoa</taxon>
        <taxon>Ecdysozoa</taxon>
        <taxon>Arthropoda</taxon>
        <taxon>Hexapoda</taxon>
        <taxon>Insecta</taxon>
        <taxon>Pterygota</taxon>
        <taxon>Palaeoptera</taxon>
        <taxon>Odonata</taxon>
        <taxon>Epiprocta</taxon>
        <taxon>Anisoptera</taxon>
        <taxon>Libelluloidea</taxon>
        <taxon>Libellulidae</taxon>
        <taxon>Ladona</taxon>
    </lineage>
</organism>
<dbReference type="Proteomes" id="UP000792457">
    <property type="component" value="Unassembled WGS sequence"/>
</dbReference>
<keyword evidence="3" id="KW-1185">Reference proteome</keyword>
<dbReference type="Pfam" id="PF13843">
    <property type="entry name" value="DDE_Tnp_1_7"/>
    <property type="match status" value="1"/>
</dbReference>
<accession>A0A8K0PA32</accession>
<evidence type="ECO:0000313" key="3">
    <source>
        <dbReference type="Proteomes" id="UP000792457"/>
    </source>
</evidence>
<dbReference type="EMBL" id="KZ309725">
    <property type="protein sequence ID" value="KAG8239586.1"/>
    <property type="molecule type" value="Genomic_DNA"/>
</dbReference>